<organism evidence="2 3">
    <name type="scientific">Gemmata obscuriglobus</name>
    <dbReference type="NCBI Taxonomy" id="114"/>
    <lineage>
        <taxon>Bacteria</taxon>
        <taxon>Pseudomonadati</taxon>
        <taxon>Planctomycetota</taxon>
        <taxon>Planctomycetia</taxon>
        <taxon>Gemmatales</taxon>
        <taxon>Gemmataceae</taxon>
        <taxon>Gemmata</taxon>
    </lineage>
</organism>
<dbReference type="AlphaFoldDB" id="A0A2Z3GR89"/>
<evidence type="ECO:0000259" key="1">
    <source>
        <dbReference type="Pfam" id="PF10021"/>
    </source>
</evidence>
<dbReference type="Proteomes" id="UP000245802">
    <property type="component" value="Chromosome"/>
</dbReference>
<dbReference type="EMBL" id="CP025958">
    <property type="protein sequence ID" value="AWM36293.1"/>
    <property type="molecule type" value="Genomic_DNA"/>
</dbReference>
<evidence type="ECO:0000313" key="3">
    <source>
        <dbReference type="Proteomes" id="UP000245802"/>
    </source>
</evidence>
<dbReference type="RefSeq" id="WP_010044939.1">
    <property type="nucleotide sequence ID" value="NZ_CP025958.1"/>
</dbReference>
<dbReference type="InterPro" id="IPR012664">
    <property type="entry name" value="CHP02452"/>
</dbReference>
<reference evidence="2 3" key="1">
    <citation type="submission" date="2018-01" db="EMBL/GenBank/DDBJ databases">
        <title>G. obscuriglobus.</title>
        <authorList>
            <person name="Franke J."/>
            <person name="Blomberg W."/>
            <person name="Selmecki A."/>
        </authorList>
    </citation>
    <scope>NUCLEOTIDE SEQUENCE [LARGE SCALE GENOMIC DNA]</scope>
    <source>
        <strain evidence="2 3">DSM 5831</strain>
    </source>
</reference>
<proteinExistence type="predicted"/>
<gene>
    <name evidence="2" type="ORF">C1280_04205</name>
</gene>
<protein>
    <submittedName>
        <fullName evidence="2">TIGR02452 family protein</fullName>
    </submittedName>
</protein>
<dbReference type="OrthoDB" id="9806181at2"/>
<evidence type="ECO:0000313" key="2">
    <source>
        <dbReference type="EMBL" id="AWM36293.1"/>
    </source>
</evidence>
<feature type="domain" description="Microbial-type PARG catalytic" evidence="1">
    <location>
        <begin position="12"/>
        <end position="155"/>
    </location>
</feature>
<dbReference type="Pfam" id="PF10021">
    <property type="entry name" value="PARG_cat_microb"/>
    <property type="match status" value="1"/>
</dbReference>
<dbReference type="InterPro" id="IPR043472">
    <property type="entry name" value="Macro_dom-like"/>
</dbReference>
<dbReference type="PANTHER" id="PTHR35596:SF1">
    <property type="entry name" value="MICROBIAL-TYPE PARG CATALYTIC DOMAIN-CONTAINING PROTEIN"/>
    <property type="match status" value="1"/>
</dbReference>
<accession>A0A2Z3GR89</accession>
<dbReference type="InterPro" id="IPR019261">
    <property type="entry name" value="PARG_cat_microbial"/>
</dbReference>
<sequence>MYPKRSRAATIARDTLDIVAAGRYQNRRGETVPIAHLVEAARDGTRTYSPDEPLPRFDPSGAAGVFETVNDTTLAASHQLVREGFRPVALNFASARHPGGGFLGGARAQEESLCRASALYACINGNPMYRDHAHTGGGFYTNYAIYSPAVPVFKDDEGELLDAPYLCAFVTSPAVNVGAIRDSERRLVRDEMRERIDKVLTLMAGHGHDAIVLGAWGCGVFKNEPDAIAELFAKALRGRFAGCFAKVVFAVLDSSAEERFIGPFAKRFGSHSPTPPV</sequence>
<dbReference type="SUPFAM" id="SSF52949">
    <property type="entry name" value="Macro domain-like"/>
    <property type="match status" value="1"/>
</dbReference>
<name>A0A2Z3GR89_9BACT</name>
<keyword evidence="3" id="KW-1185">Reference proteome</keyword>
<dbReference type="PIRSF" id="PIRSF014899">
    <property type="entry name" value="UCP014899"/>
    <property type="match status" value="1"/>
</dbReference>
<dbReference type="NCBIfam" id="TIGR02452">
    <property type="entry name" value="TIGR02452 family protein"/>
    <property type="match status" value="1"/>
</dbReference>
<dbReference type="PANTHER" id="PTHR35596">
    <property type="entry name" value="DUF2263 DOMAIN-CONTAINING PROTEIN"/>
    <property type="match status" value="1"/>
</dbReference>
<dbReference type="KEGG" id="gog:C1280_04205"/>
<dbReference type="Gene3D" id="3.40.220.10">
    <property type="entry name" value="Leucine Aminopeptidase, subunit E, domain 1"/>
    <property type="match status" value="1"/>
</dbReference>